<name>A0A0J1ELB5_RHOIS</name>
<evidence type="ECO:0000313" key="2">
    <source>
        <dbReference type="Proteomes" id="UP000036367"/>
    </source>
</evidence>
<accession>A0A0J1ELB5</accession>
<proteinExistence type="predicted"/>
<organism evidence="1 2">
    <name type="scientific">Rhodopirellula islandica</name>
    <dbReference type="NCBI Taxonomy" id="595434"/>
    <lineage>
        <taxon>Bacteria</taxon>
        <taxon>Pseudomonadati</taxon>
        <taxon>Planctomycetota</taxon>
        <taxon>Planctomycetia</taxon>
        <taxon>Pirellulales</taxon>
        <taxon>Pirellulaceae</taxon>
        <taxon>Rhodopirellula</taxon>
    </lineage>
</organism>
<dbReference type="AlphaFoldDB" id="A0A0J1ELB5"/>
<reference evidence="1" key="1">
    <citation type="submission" date="2015-05" db="EMBL/GenBank/DDBJ databases">
        <title>Permanent draft genome of Rhodopirellula islandicus K833.</title>
        <authorList>
            <person name="Kizina J."/>
            <person name="Richter M."/>
            <person name="Glockner F.O."/>
            <person name="Harder J."/>
        </authorList>
    </citation>
    <scope>NUCLEOTIDE SEQUENCE [LARGE SCALE GENOMIC DNA]</scope>
    <source>
        <strain evidence="1">K833</strain>
    </source>
</reference>
<keyword evidence="2" id="KW-1185">Reference proteome</keyword>
<sequence length="45" mass="5051">MGPDVPGTADDENFHGKNLAMEMIREELTLAATRLQDDNSLETFR</sequence>
<protein>
    <submittedName>
        <fullName evidence="1">Uncharacterized protein</fullName>
    </submittedName>
</protein>
<dbReference type="Proteomes" id="UP000036367">
    <property type="component" value="Unassembled WGS sequence"/>
</dbReference>
<dbReference type="EMBL" id="LECT01000015">
    <property type="protein sequence ID" value="KLU06329.1"/>
    <property type="molecule type" value="Genomic_DNA"/>
</dbReference>
<evidence type="ECO:0000313" key="1">
    <source>
        <dbReference type="EMBL" id="KLU06329.1"/>
    </source>
</evidence>
<gene>
    <name evidence="1" type="ORF">RISK_001540</name>
</gene>
<comment type="caution">
    <text evidence="1">The sequence shown here is derived from an EMBL/GenBank/DDBJ whole genome shotgun (WGS) entry which is preliminary data.</text>
</comment>